<evidence type="ECO:0000313" key="1">
    <source>
        <dbReference type="EMBL" id="SIN91017.1"/>
    </source>
</evidence>
<dbReference type="STRING" id="536979.SAMN04488055_2052"/>
<protein>
    <recommendedName>
        <fullName evidence="3">Methyltransferase FkbM domain-containing protein</fullName>
    </recommendedName>
</protein>
<dbReference type="AlphaFoldDB" id="A0A1N6F6Y3"/>
<gene>
    <name evidence="1" type="ORF">SAMN04488055_2052</name>
</gene>
<dbReference type="Proteomes" id="UP000185003">
    <property type="component" value="Unassembled WGS sequence"/>
</dbReference>
<evidence type="ECO:0000313" key="2">
    <source>
        <dbReference type="Proteomes" id="UP000185003"/>
    </source>
</evidence>
<proteinExistence type="predicted"/>
<evidence type="ECO:0008006" key="3">
    <source>
        <dbReference type="Google" id="ProtNLM"/>
    </source>
</evidence>
<accession>A0A1N6F6Y3</accession>
<organism evidence="1 2">
    <name type="scientific">Chitinophaga niabensis</name>
    <dbReference type="NCBI Taxonomy" id="536979"/>
    <lineage>
        <taxon>Bacteria</taxon>
        <taxon>Pseudomonadati</taxon>
        <taxon>Bacteroidota</taxon>
        <taxon>Chitinophagia</taxon>
        <taxon>Chitinophagales</taxon>
        <taxon>Chitinophagaceae</taxon>
        <taxon>Chitinophaga</taxon>
    </lineage>
</organism>
<dbReference type="OrthoDB" id="9810122at2"/>
<dbReference type="RefSeq" id="WP_074239143.1">
    <property type="nucleotide sequence ID" value="NZ_FSRA01000001.1"/>
</dbReference>
<dbReference type="EMBL" id="FSRA01000001">
    <property type="protein sequence ID" value="SIN91017.1"/>
    <property type="molecule type" value="Genomic_DNA"/>
</dbReference>
<keyword evidence="2" id="KW-1185">Reference proteome</keyword>
<sequence>MFKQIYRRIVPKKSSAKQDAIRSMEIENFIQKHLFDQEKYQHPLKLNRFEYQSFSQCGEDGIIDEIFKRIGTTNKYFVEFGVENGTECNSTLLLYKGWKGLWIEGNAPSVEHIKAHMSGIISAGTLTVLNSFITAENIESLFTQGGCPAEPDLLSIDIDRNDYYVWKSIVKFKPRVVAIEYNAIFRPDVSFTVPYDGTKTWDKTSNFGASLGLLNTLGEEKGYSLVACNFAGTNAFFVRKDCLGDKFLLPGDAEAHYEPARYYLYKKDGHPRNVIL</sequence>
<reference evidence="1 2" key="1">
    <citation type="submission" date="2016-11" db="EMBL/GenBank/DDBJ databases">
        <authorList>
            <person name="Jaros S."/>
            <person name="Januszkiewicz K."/>
            <person name="Wedrychowicz H."/>
        </authorList>
    </citation>
    <scope>NUCLEOTIDE SEQUENCE [LARGE SCALE GENOMIC DNA]</scope>
    <source>
        <strain evidence="1 2">DSM 24787</strain>
    </source>
</reference>
<name>A0A1N6F6Y3_9BACT</name>